<dbReference type="InterPro" id="IPR008969">
    <property type="entry name" value="CarboxyPept-like_regulatory"/>
</dbReference>
<dbReference type="NCBIfam" id="TIGR04057">
    <property type="entry name" value="SusC_RagA_signa"/>
    <property type="match status" value="1"/>
</dbReference>
<dbReference type="Pfam" id="PF07715">
    <property type="entry name" value="Plug"/>
    <property type="match status" value="1"/>
</dbReference>
<dbReference type="InterPro" id="IPR036942">
    <property type="entry name" value="Beta-barrel_TonB_sf"/>
</dbReference>
<evidence type="ECO:0000256" key="6">
    <source>
        <dbReference type="ARBA" id="ARBA00023237"/>
    </source>
</evidence>
<dbReference type="NCBIfam" id="TIGR04056">
    <property type="entry name" value="OMP_RagA_SusC"/>
    <property type="match status" value="1"/>
</dbReference>
<dbReference type="PROSITE" id="PS52016">
    <property type="entry name" value="TONB_DEPENDENT_REC_3"/>
    <property type="match status" value="1"/>
</dbReference>
<dbReference type="Proteomes" id="UP000294848">
    <property type="component" value="Unassembled WGS sequence"/>
</dbReference>
<dbReference type="InterPro" id="IPR039426">
    <property type="entry name" value="TonB-dep_rcpt-like"/>
</dbReference>
<dbReference type="SUPFAM" id="SSF49464">
    <property type="entry name" value="Carboxypeptidase regulatory domain-like"/>
    <property type="match status" value="1"/>
</dbReference>
<feature type="domain" description="TonB-dependent receptor plug" evidence="8">
    <location>
        <begin position="224"/>
        <end position="330"/>
    </location>
</feature>
<dbReference type="GO" id="GO:0009279">
    <property type="term" value="C:cell outer membrane"/>
    <property type="evidence" value="ECO:0007669"/>
    <property type="project" value="UniProtKB-SubCell"/>
</dbReference>
<comment type="subcellular location">
    <subcellularLocation>
        <location evidence="1 7">Cell outer membrane</location>
        <topology evidence="1 7">Multi-pass membrane protein</topology>
    </subcellularLocation>
</comment>
<evidence type="ECO:0000256" key="1">
    <source>
        <dbReference type="ARBA" id="ARBA00004571"/>
    </source>
</evidence>
<dbReference type="Gene3D" id="2.60.40.1120">
    <property type="entry name" value="Carboxypeptidase-like, regulatory domain"/>
    <property type="match status" value="1"/>
</dbReference>
<evidence type="ECO:0000256" key="7">
    <source>
        <dbReference type="PROSITE-ProRule" id="PRU01360"/>
    </source>
</evidence>
<dbReference type="Pfam" id="PF13715">
    <property type="entry name" value="CarbopepD_reg_2"/>
    <property type="match status" value="1"/>
</dbReference>
<dbReference type="FunFam" id="2.170.130.10:FF:000003">
    <property type="entry name" value="SusC/RagA family TonB-linked outer membrane protein"/>
    <property type="match status" value="1"/>
</dbReference>
<dbReference type="InterPro" id="IPR012910">
    <property type="entry name" value="Plug_dom"/>
</dbReference>
<organism evidence="9 10">
    <name type="scientific">Sunxiuqinia elliptica</name>
    <dbReference type="NCBI Taxonomy" id="655355"/>
    <lineage>
        <taxon>Bacteria</taxon>
        <taxon>Pseudomonadati</taxon>
        <taxon>Bacteroidota</taxon>
        <taxon>Bacteroidia</taxon>
        <taxon>Marinilabiliales</taxon>
        <taxon>Prolixibacteraceae</taxon>
        <taxon>Sunxiuqinia</taxon>
    </lineage>
</organism>
<dbReference type="InterPro" id="IPR023997">
    <property type="entry name" value="TonB-dep_OMP_SusC/RagA_CS"/>
</dbReference>
<dbReference type="Gene3D" id="2.40.170.20">
    <property type="entry name" value="TonB-dependent receptor, beta-barrel domain"/>
    <property type="match status" value="1"/>
</dbReference>
<evidence type="ECO:0000259" key="8">
    <source>
        <dbReference type="Pfam" id="PF07715"/>
    </source>
</evidence>
<accession>A0A4R6H4U2</accession>
<protein>
    <submittedName>
        <fullName evidence="9">TonB-linked SusC/RagA family outer membrane protein</fullName>
    </submittedName>
</protein>
<reference evidence="9 10" key="1">
    <citation type="submission" date="2019-03" db="EMBL/GenBank/DDBJ databases">
        <title>Freshwater and sediment microbial communities from various areas in North America, analyzing microbe dynamics in response to fracking.</title>
        <authorList>
            <person name="Lamendella R."/>
        </authorList>
    </citation>
    <scope>NUCLEOTIDE SEQUENCE [LARGE SCALE GENOMIC DNA]</scope>
    <source>
        <strain evidence="9 10">114D</strain>
    </source>
</reference>
<keyword evidence="5 7" id="KW-0472">Membrane</keyword>
<keyword evidence="6 7" id="KW-0998">Cell outer membrane</keyword>
<comment type="similarity">
    <text evidence="7">Belongs to the TonB-dependent receptor family.</text>
</comment>
<dbReference type="AlphaFoldDB" id="A0A4R6H4U2"/>
<evidence type="ECO:0000313" key="9">
    <source>
        <dbReference type="EMBL" id="TDO03253.1"/>
    </source>
</evidence>
<keyword evidence="3 7" id="KW-1134">Transmembrane beta strand</keyword>
<evidence type="ECO:0000313" key="10">
    <source>
        <dbReference type="Proteomes" id="UP000294848"/>
    </source>
</evidence>
<comment type="caution">
    <text evidence="9">The sequence shown here is derived from an EMBL/GenBank/DDBJ whole genome shotgun (WGS) entry which is preliminary data.</text>
</comment>
<dbReference type="Gene3D" id="2.170.130.10">
    <property type="entry name" value="TonB-dependent receptor, plug domain"/>
    <property type="match status" value="1"/>
</dbReference>
<evidence type="ECO:0000256" key="2">
    <source>
        <dbReference type="ARBA" id="ARBA00022448"/>
    </source>
</evidence>
<keyword evidence="2 7" id="KW-0813">Transport</keyword>
<keyword evidence="4 7" id="KW-0812">Transmembrane</keyword>
<dbReference type="InterPro" id="IPR023996">
    <property type="entry name" value="TonB-dep_OMP_SusC/RagA"/>
</dbReference>
<dbReference type="SUPFAM" id="SSF56935">
    <property type="entry name" value="Porins"/>
    <property type="match status" value="1"/>
</dbReference>
<evidence type="ECO:0000256" key="5">
    <source>
        <dbReference type="ARBA" id="ARBA00023136"/>
    </source>
</evidence>
<sequence length="1115" mass="124552">MKKKRFFRACKRLGIVKLLVIMKLTTLFLFLSVMVMAAKTYSQNIRFDLNVRNASIIEVLEEIERLTEYGFLFKADELNLEKRYSLEIEGTRIENVMDRILDKELYSYKIMDRIIVISQSERNSFQQTEQDGTRVSGKVVDSKGSPLPGVTVVVKGTTQGAITDGEGNYLLTGVPVDGVLLFSFVGMKSQEVAVDGQSNINVELEEDAIGVDEVVVVGYGTQKKADLTGAVSALQGEDLAKKIDVTNTATALQGLSPGLTIQNFAGEPGKEDVRVRIRGNGTLNNSDPLVLVDGVERSLSTVEPNDIESLTLLKDAASAAIYGSRAANGVILITTKRGAVAGTTVNYSYNIGFQNVLGYPEAANKVDWLNLENEAQINAGGEPIHTQEHIDKVATGTDPLNYPFTVYEDYLFNTNAPQQRHNVSLTSGGENGRIFASVNYLDQDGVIHKFNNRRLSARINSDLYITDKLTASFNMNYMNRKATGPGFTAQRLVQAMLHMNRTIVGKYPDGTWDLISGQWNAIAMMENGERIADRGETVTQVGLEYKILPSLTFKGDVTLKAYGEDESTFMNTLKGMRNYFTGELVTVGGWFAVNNLTERQENTKEWSQRAYLNFNKVLDKHSIDAMAGYEGISNKYKWLEGYRQNFFNNDLRDLNSGASAAQTVEGGREEWGLQSFFGRVNYSFDSKYLLQANIRYDGSSRFAEGKRWGLFPSFSAGWRVSQEDFLLDNRFISNLRLRASWGQLGNQDIGLYRYLNTYDLAQSYSFNDAVVSGAAVVTAGNPEITWETTTMTNIGFDLGLFDNQMEIVAEYYWNLTEDILLSLPIAPTTGVGAPTQNAASVSNNGYEIFVKYYSPRRNDGGFQYSVGLNFSDVKNKIEDLKGTGPYFPDKFTVWQEGYSMTSLRGLKSPGLYRSEADFDKYPAKLVPQVTVGDIIYEDLNGDGVISQAMNPDGDQYIMGDEDPHYEFGISAEANYKSFDLSLFFQGVLKKYHTLDGALMEGPNWGNFIPAQMAEETWHPTRNPNGTWPLVTYGNSWNLVEADFWLQDAKYIRLKNIQLGYTIRPVKYISNIRVYLSGENLLTLTPTELFDPETPRGRSQFFPHTKVISAGVNITF</sequence>
<gene>
    <name evidence="9" type="ORF">DET52_103197</name>
</gene>
<evidence type="ECO:0000256" key="3">
    <source>
        <dbReference type="ARBA" id="ARBA00022452"/>
    </source>
</evidence>
<evidence type="ECO:0000256" key="4">
    <source>
        <dbReference type="ARBA" id="ARBA00022692"/>
    </source>
</evidence>
<dbReference type="EMBL" id="SNWI01000003">
    <property type="protein sequence ID" value="TDO03253.1"/>
    <property type="molecule type" value="Genomic_DNA"/>
</dbReference>
<proteinExistence type="inferred from homology"/>
<name>A0A4R6H4U2_9BACT</name>
<dbReference type="InterPro" id="IPR037066">
    <property type="entry name" value="Plug_dom_sf"/>
</dbReference>